<proteinExistence type="predicted"/>
<keyword evidence="2" id="KW-1185">Reference proteome</keyword>
<dbReference type="AlphaFoldDB" id="A0A3M7R4U5"/>
<evidence type="ECO:0000313" key="2">
    <source>
        <dbReference type="Proteomes" id="UP000276133"/>
    </source>
</evidence>
<evidence type="ECO:0000313" key="1">
    <source>
        <dbReference type="EMBL" id="RNA18248.1"/>
    </source>
</evidence>
<organism evidence="1 2">
    <name type="scientific">Brachionus plicatilis</name>
    <name type="common">Marine rotifer</name>
    <name type="synonym">Brachionus muelleri</name>
    <dbReference type="NCBI Taxonomy" id="10195"/>
    <lineage>
        <taxon>Eukaryota</taxon>
        <taxon>Metazoa</taxon>
        <taxon>Spiralia</taxon>
        <taxon>Gnathifera</taxon>
        <taxon>Rotifera</taxon>
        <taxon>Eurotatoria</taxon>
        <taxon>Monogononta</taxon>
        <taxon>Pseudotrocha</taxon>
        <taxon>Ploima</taxon>
        <taxon>Brachionidae</taxon>
        <taxon>Brachionus</taxon>
    </lineage>
</organism>
<sequence>MKPFLNQLKVSLKLGVESFQCNICHHQIAIAARKKCNFDSVGMDIPIQSNRKKCRPLKTVGALIRQPNETQVSNTVPKGIEFDESEVEEEFVPKRARIESMS</sequence>
<name>A0A3M7R4U5_BRAPC</name>
<comment type="caution">
    <text evidence="1">The sequence shown here is derived from an EMBL/GenBank/DDBJ whole genome shotgun (WGS) entry which is preliminary data.</text>
</comment>
<dbReference type="EMBL" id="REGN01004278">
    <property type="protein sequence ID" value="RNA18248.1"/>
    <property type="molecule type" value="Genomic_DNA"/>
</dbReference>
<accession>A0A3M7R4U5</accession>
<reference evidence="1 2" key="1">
    <citation type="journal article" date="2018" name="Sci. Rep.">
        <title>Genomic signatures of local adaptation to the degree of environmental predictability in rotifers.</title>
        <authorList>
            <person name="Franch-Gras L."/>
            <person name="Hahn C."/>
            <person name="Garcia-Roger E.M."/>
            <person name="Carmona M.J."/>
            <person name="Serra M."/>
            <person name="Gomez A."/>
        </authorList>
    </citation>
    <scope>NUCLEOTIDE SEQUENCE [LARGE SCALE GENOMIC DNA]</scope>
    <source>
        <strain evidence="1">HYR1</strain>
    </source>
</reference>
<protein>
    <submittedName>
        <fullName evidence="1">Uncharacterized protein</fullName>
    </submittedName>
</protein>
<dbReference type="Proteomes" id="UP000276133">
    <property type="component" value="Unassembled WGS sequence"/>
</dbReference>
<gene>
    <name evidence="1" type="ORF">BpHYR1_020844</name>
</gene>